<reference evidence="2" key="1">
    <citation type="submission" date="2021-01" db="EMBL/GenBank/DDBJ databases">
        <authorList>
            <person name="Eckstrom K.M.E."/>
        </authorList>
    </citation>
    <scope>NUCLEOTIDE SEQUENCE</scope>
    <source>
        <strain evidence="2">UVCC 0001</strain>
    </source>
</reference>
<dbReference type="CDD" id="cd00570">
    <property type="entry name" value="GST_N_family"/>
    <property type="match status" value="1"/>
</dbReference>
<dbReference type="AlphaFoldDB" id="A0AAD9MHS1"/>
<organism evidence="2 3">
    <name type="scientific">Prototheca wickerhamii</name>
    <dbReference type="NCBI Taxonomy" id="3111"/>
    <lineage>
        <taxon>Eukaryota</taxon>
        <taxon>Viridiplantae</taxon>
        <taxon>Chlorophyta</taxon>
        <taxon>core chlorophytes</taxon>
        <taxon>Trebouxiophyceae</taxon>
        <taxon>Chlorellales</taxon>
        <taxon>Chlorellaceae</taxon>
        <taxon>Prototheca</taxon>
    </lineage>
</organism>
<name>A0AAD9MHS1_PROWI</name>
<dbReference type="InterPro" id="IPR050983">
    <property type="entry name" value="GST_Omega/HSP26"/>
</dbReference>
<dbReference type="InterPro" id="IPR040079">
    <property type="entry name" value="Glutathione_S-Trfase"/>
</dbReference>
<dbReference type="Gene3D" id="1.20.1050.10">
    <property type="match status" value="1"/>
</dbReference>
<protein>
    <recommendedName>
        <fullName evidence="1">GST N-terminal domain-containing protein</fullName>
    </recommendedName>
</protein>
<accession>A0AAD9MHS1</accession>
<dbReference type="PANTHER" id="PTHR43968:SF6">
    <property type="entry name" value="GLUTATHIONE S-TRANSFERASE OMEGA"/>
    <property type="match status" value="1"/>
</dbReference>
<dbReference type="InterPro" id="IPR004045">
    <property type="entry name" value="Glutathione_S-Trfase_N"/>
</dbReference>
<dbReference type="InterPro" id="IPR036282">
    <property type="entry name" value="Glutathione-S-Trfase_C_sf"/>
</dbReference>
<sequence length="203" mass="22769">MTSEKKIILWDNQSCPYAQRAWLTLVEKEIPFETKLVDLKNKSEEFKALYASIHPDPEAPAKVPILEDTDGTKLIESLTVARYLDAKYPERPLMPKSPADVAKIELFLEYFMPAAFGGVFAFLKADTRAAVEELIPGLVKNLKIANTTLERYGSTEGGDYFLGGFYSLADVAASPHIFRMIHGLKGLRGVDYMGLIQEHKLDR</sequence>
<dbReference type="SUPFAM" id="SSF47616">
    <property type="entry name" value="GST C-terminal domain-like"/>
    <property type="match status" value="1"/>
</dbReference>
<dbReference type="SFLD" id="SFLDG00358">
    <property type="entry name" value="Main_(cytGST)"/>
    <property type="match status" value="1"/>
</dbReference>
<dbReference type="PROSITE" id="PS50404">
    <property type="entry name" value="GST_NTER"/>
    <property type="match status" value="1"/>
</dbReference>
<evidence type="ECO:0000259" key="1">
    <source>
        <dbReference type="PROSITE" id="PS50404"/>
    </source>
</evidence>
<evidence type="ECO:0000313" key="3">
    <source>
        <dbReference type="Proteomes" id="UP001255856"/>
    </source>
</evidence>
<keyword evidence="3" id="KW-1185">Reference proteome</keyword>
<proteinExistence type="predicted"/>
<dbReference type="Proteomes" id="UP001255856">
    <property type="component" value="Unassembled WGS sequence"/>
</dbReference>
<dbReference type="SFLD" id="SFLDS00019">
    <property type="entry name" value="Glutathione_Transferase_(cytos"/>
    <property type="match status" value="1"/>
</dbReference>
<dbReference type="PANTHER" id="PTHR43968">
    <property type="match status" value="1"/>
</dbReference>
<dbReference type="InterPro" id="IPR036249">
    <property type="entry name" value="Thioredoxin-like_sf"/>
</dbReference>
<dbReference type="CDD" id="cd00299">
    <property type="entry name" value="GST_C_family"/>
    <property type="match status" value="1"/>
</dbReference>
<dbReference type="Pfam" id="PF13409">
    <property type="entry name" value="GST_N_2"/>
    <property type="match status" value="1"/>
</dbReference>
<dbReference type="SUPFAM" id="SSF52833">
    <property type="entry name" value="Thioredoxin-like"/>
    <property type="match status" value="1"/>
</dbReference>
<dbReference type="Gene3D" id="3.40.30.10">
    <property type="entry name" value="Glutaredoxin"/>
    <property type="match status" value="1"/>
</dbReference>
<feature type="domain" description="GST N-terminal" evidence="1">
    <location>
        <begin position="5"/>
        <end position="92"/>
    </location>
</feature>
<dbReference type="GO" id="GO:0005737">
    <property type="term" value="C:cytoplasm"/>
    <property type="evidence" value="ECO:0007669"/>
    <property type="project" value="TreeGrafter"/>
</dbReference>
<dbReference type="EMBL" id="JASFZW010000003">
    <property type="protein sequence ID" value="KAK2079004.1"/>
    <property type="molecule type" value="Genomic_DNA"/>
</dbReference>
<gene>
    <name evidence="2" type="ORF">QBZ16_002694</name>
</gene>
<evidence type="ECO:0000313" key="2">
    <source>
        <dbReference type="EMBL" id="KAK2079004.1"/>
    </source>
</evidence>
<comment type="caution">
    <text evidence="2">The sequence shown here is derived from an EMBL/GenBank/DDBJ whole genome shotgun (WGS) entry which is preliminary data.</text>
</comment>